<name>A0A4Y8D9D1_9HELO</name>
<gene>
    <name evidence="1" type="ORF">BOTCAL_0091g00260</name>
</gene>
<sequence length="71" mass="7892">MYDESGEGKTPTWLAIGPLSFRTGAAPRVELDTESWFIGTWLFRRGGFRCFIVSIQSCGAFVSGRLSEDRA</sequence>
<protein>
    <submittedName>
        <fullName evidence="1">Uncharacterized protein</fullName>
    </submittedName>
</protein>
<dbReference type="EMBL" id="PHWZ01000091">
    <property type="protein sequence ID" value="TEY71541.1"/>
    <property type="molecule type" value="Genomic_DNA"/>
</dbReference>
<dbReference type="AlphaFoldDB" id="A0A4Y8D9D1"/>
<proteinExistence type="predicted"/>
<organism evidence="1 2">
    <name type="scientific">Botryotinia calthae</name>
    <dbReference type="NCBI Taxonomy" id="38488"/>
    <lineage>
        <taxon>Eukaryota</taxon>
        <taxon>Fungi</taxon>
        <taxon>Dikarya</taxon>
        <taxon>Ascomycota</taxon>
        <taxon>Pezizomycotina</taxon>
        <taxon>Leotiomycetes</taxon>
        <taxon>Helotiales</taxon>
        <taxon>Sclerotiniaceae</taxon>
        <taxon>Botryotinia</taxon>
    </lineage>
</organism>
<evidence type="ECO:0000313" key="2">
    <source>
        <dbReference type="Proteomes" id="UP000297299"/>
    </source>
</evidence>
<evidence type="ECO:0000313" key="1">
    <source>
        <dbReference type="EMBL" id="TEY71541.1"/>
    </source>
</evidence>
<accession>A0A4Y8D9D1</accession>
<keyword evidence="2" id="KW-1185">Reference proteome</keyword>
<dbReference type="Proteomes" id="UP000297299">
    <property type="component" value="Unassembled WGS sequence"/>
</dbReference>
<reference evidence="1 2" key="1">
    <citation type="submission" date="2017-11" db="EMBL/GenBank/DDBJ databases">
        <title>Comparative genomics of Botrytis spp.</title>
        <authorList>
            <person name="Valero-Jimenez C.A."/>
            <person name="Tapia P."/>
            <person name="Veloso J."/>
            <person name="Silva-Moreno E."/>
            <person name="Staats M."/>
            <person name="Valdes J.H."/>
            <person name="Van Kan J.A.L."/>
        </authorList>
    </citation>
    <scope>NUCLEOTIDE SEQUENCE [LARGE SCALE GENOMIC DNA]</scope>
    <source>
        <strain evidence="1 2">MUCL2830</strain>
    </source>
</reference>
<comment type="caution">
    <text evidence="1">The sequence shown here is derived from an EMBL/GenBank/DDBJ whole genome shotgun (WGS) entry which is preliminary data.</text>
</comment>